<organism evidence="2 3">
    <name type="scientific">Clostridium thermosuccinogenes</name>
    <dbReference type="NCBI Taxonomy" id="84032"/>
    <lineage>
        <taxon>Bacteria</taxon>
        <taxon>Bacillati</taxon>
        <taxon>Bacillota</taxon>
        <taxon>Clostridia</taxon>
        <taxon>Eubacteriales</taxon>
        <taxon>Clostridiaceae</taxon>
        <taxon>Clostridium</taxon>
    </lineage>
</organism>
<name>A0A2K2FGP5_9CLOT</name>
<accession>A0A2K2FGP5</accession>
<protein>
    <recommendedName>
        <fullName evidence="1">IrrE N-terminal-like domain-containing protein</fullName>
    </recommendedName>
</protein>
<comment type="caution">
    <text evidence="2">The sequence shown here is derived from an EMBL/GenBank/DDBJ whole genome shotgun (WGS) entry which is preliminary data.</text>
</comment>
<feature type="domain" description="IrrE N-terminal-like" evidence="1">
    <location>
        <begin position="13"/>
        <end position="126"/>
    </location>
</feature>
<dbReference type="Pfam" id="PF06114">
    <property type="entry name" value="Peptidase_M78"/>
    <property type="match status" value="1"/>
</dbReference>
<gene>
    <name evidence="2" type="ORF">CDQ84_12255</name>
</gene>
<dbReference type="KEGG" id="cthd:CDO33_00345"/>
<reference evidence="2 3" key="1">
    <citation type="submission" date="2017-06" db="EMBL/GenBank/DDBJ databases">
        <title>Investigating the central metabolism of Clostridium thermosuccinogenes.</title>
        <authorList>
            <person name="Koendjbiharie J.G."/>
            <person name="van Kranenburg R."/>
        </authorList>
    </citation>
    <scope>NUCLEOTIDE SEQUENCE [LARGE SCALE GENOMIC DNA]</scope>
    <source>
        <strain evidence="2 3">DSM 5806</strain>
    </source>
</reference>
<evidence type="ECO:0000259" key="1">
    <source>
        <dbReference type="Pfam" id="PF06114"/>
    </source>
</evidence>
<dbReference type="AlphaFoldDB" id="A0A2K2FGP5"/>
<dbReference type="EMBL" id="NIOJ01000032">
    <property type="protein sequence ID" value="PNT97951.1"/>
    <property type="molecule type" value="Genomic_DNA"/>
</dbReference>
<keyword evidence="3" id="KW-1185">Reference proteome</keyword>
<proteinExistence type="predicted"/>
<evidence type="ECO:0000313" key="3">
    <source>
        <dbReference type="Proteomes" id="UP000236151"/>
    </source>
</evidence>
<dbReference type="Proteomes" id="UP000236151">
    <property type="component" value="Unassembled WGS sequence"/>
</dbReference>
<dbReference type="InterPro" id="IPR010359">
    <property type="entry name" value="IrrE_HExxH"/>
</dbReference>
<evidence type="ECO:0000313" key="2">
    <source>
        <dbReference type="EMBL" id="PNT97951.1"/>
    </source>
</evidence>
<sequence length="159" mass="18180">MEELENEAFKSRINVQRAELPESISGLYYDDGTNQPLIALNECLKTKSEQTCVLAEELGHYYTSCGNLLTDPSVSKAIIQKQETKAKRWAFSRLVSLKNIIKAYEAGCNNLYEMAEYLSVTQDFLEKAFASYNSIYGKFKKRGNYIIYFDPPGIFKNIK</sequence>